<reference evidence="1" key="1">
    <citation type="submission" date="2021-01" db="EMBL/GenBank/DDBJ databases">
        <title>Modified the classification status of verrucomicrobia.</title>
        <authorList>
            <person name="Feng X."/>
        </authorList>
    </citation>
    <scope>NUCLEOTIDE SEQUENCE</scope>
    <source>
        <strain evidence="1">JCM 18052</strain>
    </source>
</reference>
<keyword evidence="2" id="KW-1185">Reference proteome</keyword>
<dbReference type="AlphaFoldDB" id="A0A934QWJ7"/>
<protein>
    <submittedName>
        <fullName evidence="1">Ester cyclase</fullName>
    </submittedName>
</protein>
<name>A0A934QWJ7_9BACT</name>
<dbReference type="SUPFAM" id="SSF54427">
    <property type="entry name" value="NTF2-like"/>
    <property type="match status" value="1"/>
</dbReference>
<organism evidence="1 2">
    <name type="scientific">Luteolibacter yonseiensis</name>
    <dbReference type="NCBI Taxonomy" id="1144680"/>
    <lineage>
        <taxon>Bacteria</taxon>
        <taxon>Pseudomonadati</taxon>
        <taxon>Verrucomicrobiota</taxon>
        <taxon>Verrucomicrobiia</taxon>
        <taxon>Verrucomicrobiales</taxon>
        <taxon>Verrucomicrobiaceae</taxon>
        <taxon>Luteolibacter</taxon>
    </lineage>
</organism>
<dbReference type="RefSeq" id="WP_200349004.1">
    <property type="nucleotide sequence ID" value="NZ_BAABHZ010000005.1"/>
</dbReference>
<dbReference type="Proteomes" id="UP000600139">
    <property type="component" value="Unassembled WGS sequence"/>
</dbReference>
<sequence>MNAPRDAKEIARLWFEKVWNQRDNALARELMAPDAVGHLEGGQEIVGPEAFLGFQASFLEAVPDLRIGIVALVADEANVCTHWTAQGTHSGPGMGMIPSGMRVFFRGVTWLEVAEGRITSGRDFWNKEGLMQTMAGGPAPDEALA</sequence>
<evidence type="ECO:0000313" key="2">
    <source>
        <dbReference type="Proteomes" id="UP000600139"/>
    </source>
</evidence>
<dbReference type="EMBL" id="JAENIK010000001">
    <property type="protein sequence ID" value="MBK1814038.1"/>
    <property type="molecule type" value="Genomic_DNA"/>
</dbReference>
<dbReference type="Gene3D" id="3.10.450.50">
    <property type="match status" value="1"/>
</dbReference>
<dbReference type="PANTHER" id="PTHR38436">
    <property type="entry name" value="POLYKETIDE CYCLASE SNOAL-LIKE DOMAIN"/>
    <property type="match status" value="1"/>
</dbReference>
<dbReference type="InterPro" id="IPR032710">
    <property type="entry name" value="NTF2-like_dom_sf"/>
</dbReference>
<dbReference type="GO" id="GO:0030638">
    <property type="term" value="P:polyketide metabolic process"/>
    <property type="evidence" value="ECO:0007669"/>
    <property type="project" value="InterPro"/>
</dbReference>
<comment type="caution">
    <text evidence="1">The sequence shown here is derived from an EMBL/GenBank/DDBJ whole genome shotgun (WGS) entry which is preliminary data.</text>
</comment>
<dbReference type="PANTHER" id="PTHR38436:SF1">
    <property type="entry name" value="ESTER CYCLASE"/>
    <property type="match status" value="1"/>
</dbReference>
<dbReference type="InterPro" id="IPR009959">
    <property type="entry name" value="Cyclase_SnoaL-like"/>
</dbReference>
<dbReference type="Pfam" id="PF07366">
    <property type="entry name" value="SnoaL"/>
    <property type="match status" value="1"/>
</dbReference>
<gene>
    <name evidence="1" type="ORF">JIN84_00255</name>
</gene>
<proteinExistence type="predicted"/>
<evidence type="ECO:0000313" key="1">
    <source>
        <dbReference type="EMBL" id="MBK1814038.1"/>
    </source>
</evidence>
<accession>A0A934QWJ7</accession>